<accession>A0A8J8GH63</accession>
<comment type="caution">
    <text evidence="1">The sequence shown here is derived from an EMBL/GenBank/DDBJ whole genome shotgun (WGS) entry which is preliminary data.</text>
</comment>
<organism evidence="1 2">
    <name type="scientific">Calidifontibacillus erzurumensis</name>
    <dbReference type="NCBI Taxonomy" id="2741433"/>
    <lineage>
        <taxon>Bacteria</taxon>
        <taxon>Bacillati</taxon>
        <taxon>Bacillota</taxon>
        <taxon>Bacilli</taxon>
        <taxon>Bacillales</taxon>
        <taxon>Bacillaceae</taxon>
        <taxon>Calidifontibacillus/Schinkia group</taxon>
        <taxon>Calidifontibacillus</taxon>
    </lineage>
</organism>
<proteinExistence type="predicted"/>
<dbReference type="AlphaFoldDB" id="A0A8J8GH63"/>
<dbReference type="Proteomes" id="UP000625804">
    <property type="component" value="Unassembled WGS sequence"/>
</dbReference>
<dbReference type="RefSeq" id="WP_173730907.1">
    <property type="nucleotide sequence ID" value="NZ_JABTTE010000008.1"/>
</dbReference>
<protein>
    <submittedName>
        <fullName evidence="1">Uncharacterized protein</fullName>
    </submittedName>
</protein>
<dbReference type="EMBL" id="JABTTE010000008">
    <property type="protein sequence ID" value="NSL51706.1"/>
    <property type="molecule type" value="Genomic_DNA"/>
</dbReference>
<keyword evidence="2" id="KW-1185">Reference proteome</keyword>
<sequence>MNELAIANIEYIESQPFLVVILYGKDGYFIDNIIVPYENTKIAIRWLKALRNRHGIKSLNVWTSNQELYGAMLETVGIAGEIKHTDNTSETKRMIDEYKKLLAELHEIKPTKPIPKLPKWRYRLFIMLTKLTNLIGGNGKYDIEI</sequence>
<evidence type="ECO:0000313" key="1">
    <source>
        <dbReference type="EMBL" id="NSL51706.1"/>
    </source>
</evidence>
<evidence type="ECO:0000313" key="2">
    <source>
        <dbReference type="Proteomes" id="UP000625804"/>
    </source>
</evidence>
<name>A0A8J8GH63_9BACI</name>
<gene>
    <name evidence="1" type="ORF">HR057_07980</name>
</gene>
<reference evidence="1" key="1">
    <citation type="submission" date="2020-06" db="EMBL/GenBank/DDBJ databases">
        <title>A novel thermopfilic bacterium from Erzurum, Turkey.</title>
        <authorList>
            <person name="Adiguzel A."/>
            <person name="Ay H."/>
            <person name="Baltaci M.O."/>
        </authorList>
    </citation>
    <scope>NUCLEOTIDE SEQUENCE</scope>
    <source>
        <strain evidence="1">P2</strain>
    </source>
</reference>